<sequence>MAFKPSKVRSMFKLDSRATASSSSNNDASSIATGEQVEIVTTPGPGPGPGPVPGPNPDTSTSHPGGEQHTGLKEQITTRQFIFMALGGSIGAGLFIASSKGLQQGGPGSLFFAFAAVGLAVWLTMCALGELSASFPVQGSFYDFSVRFISPSWGFAMGWNYNINFMLIVPFEITVIILIERFWGTGVPKVALVPVFILGLAAVHLFGARTYAEVERALGIAKILVLMTFVVTGIVIAAGGTREAGGRGFENWRHGQAFIHGGPGFISVFVAAGMAYGGTEMLGLTVAECKEPRRVMPLASTLVIGRLIICYLLPLFVVGLVLKPSAFQEPEFAHLHAVSPFVAGVAKARIKVLPHVINGFLIAAVFSMASSAFFASSRSLTAICRQGMGPRIFAKTTKSGLPRNSLIAVLVVAQLAWVTGAPDGDYVFEWLLALASTSNFFTWLSICVCHIRVRRAISRQGRTTNNLVWRSPTGVWGSYIAAFIITTCLISLIVSASLPPVIPTSVEHSEIVLMNILGFIVVFVCWTGHLLIQARKDHNKSWRERILIPLDQLDLSALDANHSPVGPGAETRENLSALHTNQSSGLSEAESKEKAEQV</sequence>
<keyword evidence="4" id="KW-0029">Amino-acid transport</keyword>
<name>A0A423VR08_9PEZI</name>
<dbReference type="PANTHER" id="PTHR43341:SF1">
    <property type="entry name" value="GENERAL AMINO-ACID PERMEASE GAP1"/>
    <property type="match status" value="1"/>
</dbReference>
<evidence type="ECO:0000313" key="11">
    <source>
        <dbReference type="Proteomes" id="UP000285146"/>
    </source>
</evidence>
<feature type="region of interest" description="Disordered" evidence="7">
    <location>
        <begin position="1"/>
        <end position="71"/>
    </location>
</feature>
<dbReference type="InterPro" id="IPR050524">
    <property type="entry name" value="APC_YAT"/>
</dbReference>
<keyword evidence="6 8" id="KW-0472">Membrane</keyword>
<feature type="transmembrane region" description="Helical" evidence="8">
    <location>
        <begin position="110"/>
        <end position="137"/>
    </location>
</feature>
<dbReference type="InParanoid" id="A0A423VR08"/>
<dbReference type="GO" id="GO:0015171">
    <property type="term" value="F:amino acid transmembrane transporter activity"/>
    <property type="evidence" value="ECO:0007669"/>
    <property type="project" value="TreeGrafter"/>
</dbReference>
<evidence type="ECO:0000256" key="3">
    <source>
        <dbReference type="ARBA" id="ARBA00022692"/>
    </source>
</evidence>
<organism evidence="10 11">
    <name type="scientific">Cytospora leucostoma</name>
    <dbReference type="NCBI Taxonomy" id="1230097"/>
    <lineage>
        <taxon>Eukaryota</taxon>
        <taxon>Fungi</taxon>
        <taxon>Dikarya</taxon>
        <taxon>Ascomycota</taxon>
        <taxon>Pezizomycotina</taxon>
        <taxon>Sordariomycetes</taxon>
        <taxon>Sordariomycetidae</taxon>
        <taxon>Diaporthales</taxon>
        <taxon>Cytosporaceae</taxon>
        <taxon>Cytospora</taxon>
    </lineage>
</organism>
<dbReference type="PANTHER" id="PTHR43341">
    <property type="entry name" value="AMINO ACID PERMEASE"/>
    <property type="match status" value="1"/>
</dbReference>
<dbReference type="Pfam" id="PF00324">
    <property type="entry name" value="AA_permease"/>
    <property type="match status" value="1"/>
</dbReference>
<feature type="transmembrane region" description="Helical" evidence="8">
    <location>
        <begin position="191"/>
        <end position="208"/>
    </location>
</feature>
<evidence type="ECO:0000256" key="1">
    <source>
        <dbReference type="ARBA" id="ARBA00004141"/>
    </source>
</evidence>
<keyword evidence="11" id="KW-1185">Reference proteome</keyword>
<keyword evidence="2" id="KW-0813">Transport</keyword>
<accession>A0A423VR08</accession>
<evidence type="ECO:0000256" key="5">
    <source>
        <dbReference type="ARBA" id="ARBA00022989"/>
    </source>
</evidence>
<evidence type="ECO:0000256" key="6">
    <source>
        <dbReference type="ARBA" id="ARBA00023136"/>
    </source>
</evidence>
<feature type="transmembrane region" description="Helical" evidence="8">
    <location>
        <begin position="258"/>
        <end position="277"/>
    </location>
</feature>
<feature type="transmembrane region" description="Helical" evidence="8">
    <location>
        <begin position="474"/>
        <end position="499"/>
    </location>
</feature>
<protein>
    <recommendedName>
        <fullName evidence="9">Amino acid permease/ SLC12A domain-containing protein</fullName>
    </recommendedName>
</protein>
<feature type="transmembrane region" description="Helical" evidence="8">
    <location>
        <begin position="511"/>
        <end position="532"/>
    </location>
</feature>
<keyword evidence="3 8" id="KW-0812">Transmembrane</keyword>
<evidence type="ECO:0000256" key="2">
    <source>
        <dbReference type="ARBA" id="ARBA00022448"/>
    </source>
</evidence>
<feature type="transmembrane region" description="Helical" evidence="8">
    <location>
        <begin position="360"/>
        <end position="380"/>
    </location>
</feature>
<evidence type="ECO:0000256" key="4">
    <source>
        <dbReference type="ARBA" id="ARBA00022970"/>
    </source>
</evidence>
<evidence type="ECO:0000256" key="8">
    <source>
        <dbReference type="SAM" id="Phobius"/>
    </source>
</evidence>
<dbReference type="PROSITE" id="PS00218">
    <property type="entry name" value="AMINO_ACID_PERMEASE_1"/>
    <property type="match status" value="1"/>
</dbReference>
<dbReference type="AlphaFoldDB" id="A0A423VR08"/>
<dbReference type="Proteomes" id="UP000285146">
    <property type="component" value="Unassembled WGS sequence"/>
</dbReference>
<reference evidence="10 11" key="1">
    <citation type="submission" date="2015-09" db="EMBL/GenBank/DDBJ databases">
        <title>Host preference determinants of Valsa canker pathogens revealed by comparative genomics.</title>
        <authorList>
            <person name="Yin Z."/>
            <person name="Huang L."/>
        </authorList>
    </citation>
    <scope>NUCLEOTIDE SEQUENCE [LARGE SCALE GENOMIC DNA]</scope>
    <source>
        <strain evidence="10 11">SXYLt</strain>
    </source>
</reference>
<comment type="subcellular location">
    <subcellularLocation>
        <location evidence="1">Membrane</location>
        <topology evidence="1">Multi-pass membrane protein</topology>
    </subcellularLocation>
</comment>
<evidence type="ECO:0000313" key="10">
    <source>
        <dbReference type="EMBL" id="ROV93445.1"/>
    </source>
</evidence>
<evidence type="ECO:0000259" key="9">
    <source>
        <dbReference type="Pfam" id="PF00324"/>
    </source>
</evidence>
<dbReference type="OrthoDB" id="3900342at2759"/>
<dbReference type="STRING" id="1230097.A0A423VR08"/>
<keyword evidence="5 8" id="KW-1133">Transmembrane helix</keyword>
<feature type="transmembrane region" description="Helical" evidence="8">
    <location>
        <begin position="430"/>
        <end position="453"/>
    </location>
</feature>
<dbReference type="Gene3D" id="1.20.1740.10">
    <property type="entry name" value="Amino acid/polyamine transporter I"/>
    <property type="match status" value="1"/>
</dbReference>
<dbReference type="InterPro" id="IPR004841">
    <property type="entry name" value="AA-permease/SLC12A_dom"/>
</dbReference>
<feature type="transmembrane region" description="Helical" evidence="8">
    <location>
        <begin position="220"/>
        <end position="238"/>
    </location>
</feature>
<feature type="domain" description="Amino acid permease/ SLC12A" evidence="9">
    <location>
        <begin position="82"/>
        <end position="534"/>
    </location>
</feature>
<dbReference type="InterPro" id="IPR004840">
    <property type="entry name" value="Amino_acid_permease_CS"/>
</dbReference>
<feature type="transmembrane region" description="Helical" evidence="8">
    <location>
        <begin position="158"/>
        <end position="179"/>
    </location>
</feature>
<feature type="compositionally biased region" description="Basic and acidic residues" evidence="7">
    <location>
        <begin position="589"/>
        <end position="598"/>
    </location>
</feature>
<dbReference type="GO" id="GO:0016020">
    <property type="term" value="C:membrane"/>
    <property type="evidence" value="ECO:0007669"/>
    <property type="project" value="UniProtKB-SubCell"/>
</dbReference>
<dbReference type="EMBL" id="LKEB01000080">
    <property type="protein sequence ID" value="ROV93445.1"/>
    <property type="molecule type" value="Genomic_DNA"/>
</dbReference>
<evidence type="ECO:0000256" key="7">
    <source>
        <dbReference type="SAM" id="MobiDB-lite"/>
    </source>
</evidence>
<feature type="transmembrane region" description="Helical" evidence="8">
    <location>
        <begin position="81"/>
        <end position="98"/>
    </location>
</feature>
<feature type="transmembrane region" description="Helical" evidence="8">
    <location>
        <begin position="298"/>
        <end position="322"/>
    </location>
</feature>
<feature type="region of interest" description="Disordered" evidence="7">
    <location>
        <begin position="578"/>
        <end position="598"/>
    </location>
</feature>
<feature type="transmembrane region" description="Helical" evidence="8">
    <location>
        <begin position="401"/>
        <end position="418"/>
    </location>
</feature>
<feature type="compositionally biased region" description="Pro residues" evidence="7">
    <location>
        <begin position="44"/>
        <end position="56"/>
    </location>
</feature>
<feature type="compositionally biased region" description="Low complexity" evidence="7">
    <location>
        <begin position="17"/>
        <end position="33"/>
    </location>
</feature>
<gene>
    <name evidence="10" type="ORF">VPNG_09639</name>
</gene>
<comment type="caution">
    <text evidence="10">The sequence shown here is derived from an EMBL/GenBank/DDBJ whole genome shotgun (WGS) entry which is preliminary data.</text>
</comment>
<proteinExistence type="predicted"/>